<keyword evidence="12 13" id="KW-0407">Ion channel</keyword>
<comment type="subcellular location">
    <subcellularLocation>
        <location evidence="1">Membrane</location>
        <topology evidence="1">Multi-pass membrane protein</topology>
    </subcellularLocation>
</comment>
<dbReference type="AlphaFoldDB" id="A0A183ENA1"/>
<reference evidence="18" key="1">
    <citation type="submission" date="2016-06" db="UniProtKB">
        <authorList>
            <consortium name="WormBaseParasite"/>
        </authorList>
    </citation>
    <scope>IDENTIFICATION</scope>
</reference>
<keyword evidence="11 13" id="KW-0739">Sodium transport</keyword>
<evidence type="ECO:0000256" key="15">
    <source>
        <dbReference type="SAM" id="Phobius"/>
    </source>
</evidence>
<evidence type="ECO:0000256" key="14">
    <source>
        <dbReference type="SAM" id="MobiDB-lite"/>
    </source>
</evidence>
<evidence type="ECO:0000256" key="2">
    <source>
        <dbReference type="ARBA" id="ARBA00007193"/>
    </source>
</evidence>
<keyword evidence="6 15" id="KW-1133">Transmembrane helix</keyword>
<keyword evidence="9 15" id="KW-0472">Membrane</keyword>
<keyword evidence="3 13" id="KW-0813">Transport</keyword>
<evidence type="ECO:0000256" key="7">
    <source>
        <dbReference type="ARBA" id="ARBA00023053"/>
    </source>
</evidence>
<organism evidence="18">
    <name type="scientific">Gongylonema pulchrum</name>
    <dbReference type="NCBI Taxonomy" id="637853"/>
    <lineage>
        <taxon>Eukaryota</taxon>
        <taxon>Metazoa</taxon>
        <taxon>Ecdysozoa</taxon>
        <taxon>Nematoda</taxon>
        <taxon>Chromadorea</taxon>
        <taxon>Rhabditida</taxon>
        <taxon>Spirurina</taxon>
        <taxon>Spiruromorpha</taxon>
        <taxon>Spiruroidea</taxon>
        <taxon>Gongylonematidae</taxon>
        <taxon>Gongylonema</taxon>
    </lineage>
</organism>
<keyword evidence="17" id="KW-1185">Reference proteome</keyword>
<dbReference type="EMBL" id="UYRT01095117">
    <property type="protein sequence ID" value="VDN40040.1"/>
    <property type="molecule type" value="Genomic_DNA"/>
</dbReference>
<evidence type="ECO:0000256" key="5">
    <source>
        <dbReference type="ARBA" id="ARBA00022692"/>
    </source>
</evidence>
<proteinExistence type="inferred from homology"/>
<evidence type="ECO:0000256" key="10">
    <source>
        <dbReference type="ARBA" id="ARBA00023180"/>
    </source>
</evidence>
<evidence type="ECO:0000256" key="1">
    <source>
        <dbReference type="ARBA" id="ARBA00004141"/>
    </source>
</evidence>
<evidence type="ECO:0000313" key="17">
    <source>
        <dbReference type="Proteomes" id="UP000271098"/>
    </source>
</evidence>
<dbReference type="WBParaSite" id="GPUH_0002246901-mRNA-1">
    <property type="protein sequence ID" value="GPUH_0002246901-mRNA-1"/>
    <property type="gene ID" value="GPUH_0002246901"/>
</dbReference>
<dbReference type="Pfam" id="PF00858">
    <property type="entry name" value="ASC"/>
    <property type="match status" value="1"/>
</dbReference>
<evidence type="ECO:0000313" key="16">
    <source>
        <dbReference type="EMBL" id="VDN40040.1"/>
    </source>
</evidence>
<feature type="region of interest" description="Disordered" evidence="14">
    <location>
        <begin position="177"/>
        <end position="205"/>
    </location>
</feature>
<accession>A0A183ENA1</accession>
<keyword evidence="8 13" id="KW-0406">Ion transport</keyword>
<comment type="similarity">
    <text evidence="2 13">Belongs to the amiloride-sensitive sodium channel (TC 1.A.6) family.</text>
</comment>
<dbReference type="GO" id="GO:0005272">
    <property type="term" value="F:sodium channel activity"/>
    <property type="evidence" value="ECO:0007669"/>
    <property type="project" value="UniProtKB-KW"/>
</dbReference>
<evidence type="ECO:0000313" key="18">
    <source>
        <dbReference type="WBParaSite" id="GPUH_0002246901-mRNA-1"/>
    </source>
</evidence>
<reference evidence="16 17" key="2">
    <citation type="submission" date="2018-11" db="EMBL/GenBank/DDBJ databases">
        <authorList>
            <consortium name="Pathogen Informatics"/>
        </authorList>
    </citation>
    <scope>NUCLEOTIDE SEQUENCE [LARGE SCALE GENOMIC DNA]</scope>
</reference>
<dbReference type="GO" id="GO:0016020">
    <property type="term" value="C:membrane"/>
    <property type="evidence" value="ECO:0007669"/>
    <property type="project" value="UniProtKB-SubCell"/>
</dbReference>
<evidence type="ECO:0000256" key="8">
    <source>
        <dbReference type="ARBA" id="ARBA00023065"/>
    </source>
</evidence>
<feature type="compositionally biased region" description="Low complexity" evidence="14">
    <location>
        <begin position="183"/>
        <end position="195"/>
    </location>
</feature>
<keyword evidence="10" id="KW-0325">Glycoprotein</keyword>
<keyword evidence="5 13" id="KW-0812">Transmembrane</keyword>
<name>A0A183ENA1_9BILA</name>
<dbReference type="OrthoDB" id="6238402at2759"/>
<evidence type="ECO:0000256" key="11">
    <source>
        <dbReference type="ARBA" id="ARBA00023201"/>
    </source>
</evidence>
<evidence type="ECO:0000256" key="4">
    <source>
        <dbReference type="ARBA" id="ARBA00022461"/>
    </source>
</evidence>
<evidence type="ECO:0000256" key="9">
    <source>
        <dbReference type="ARBA" id="ARBA00023136"/>
    </source>
</evidence>
<dbReference type="InterPro" id="IPR001873">
    <property type="entry name" value="ENaC"/>
</dbReference>
<evidence type="ECO:0000256" key="6">
    <source>
        <dbReference type="ARBA" id="ARBA00022989"/>
    </source>
</evidence>
<protein>
    <submittedName>
        <fullName evidence="18">Conserved plasma membrane protein</fullName>
    </submittedName>
</protein>
<keyword evidence="7" id="KW-0915">Sodium</keyword>
<evidence type="ECO:0000256" key="13">
    <source>
        <dbReference type="RuleBase" id="RU000679"/>
    </source>
</evidence>
<feature type="transmembrane region" description="Helical" evidence="15">
    <location>
        <begin position="82"/>
        <end position="102"/>
    </location>
</feature>
<evidence type="ECO:0000256" key="12">
    <source>
        <dbReference type="ARBA" id="ARBA00023303"/>
    </source>
</evidence>
<dbReference type="Proteomes" id="UP000271098">
    <property type="component" value="Unassembled WGS sequence"/>
</dbReference>
<sequence>MDSSESVNGHNYAKYIEPPELPLRYRTSLDGTRYSRSRRHRYRHRSGQTHGIIEKIRNFSENTTAHGVRRIFIARNAYTARLWLFGIILCFVILIVQAHHLVMKFNRYEKITSIEMDVYENAKSGRKHRIKTPEPFRANRRDQLDQKERLLELFSSEQEHDLSVKYWGNVKSRREIKVEPPDGTSGTETTEETGSNRSHKAASTSTTDFTFNVSTLSSLTSISRRKRLVRYFYQRMVLLVRLKR</sequence>
<keyword evidence="4 13" id="KW-0894">Sodium channel</keyword>
<evidence type="ECO:0000256" key="3">
    <source>
        <dbReference type="ARBA" id="ARBA00022448"/>
    </source>
</evidence>
<gene>
    <name evidence="16" type="ORF">GPUH_LOCUS22441</name>
</gene>